<sequence>MRERAIAHFKLLHIAKPSVLGTFSNGEHAVKEIVEPFASGKVVGCDGTIQRAFGRMCQDKDRERISLFEIVQLNHQPSCGIAFLHGATQVGKIVNDENLAVGLHSHLFNAAYDSFLKVGIQKLVAVNRHPIDFVGKGVELSMLVGIAELELLFGQFKVQIQHIVGSGDAVGYLHGKDGLAHVGIGKQAGEFPLVPKAVPQRTGRRQ</sequence>
<evidence type="ECO:0000313" key="2">
    <source>
        <dbReference type="Proteomes" id="UP000070531"/>
    </source>
</evidence>
<accession>A0A134BN09</accession>
<dbReference type="Proteomes" id="UP000070531">
    <property type="component" value="Unassembled WGS sequence"/>
</dbReference>
<name>A0A134BN09_9BACT</name>
<dbReference type="AlphaFoldDB" id="A0A134BN09"/>
<gene>
    <name evidence="1" type="ORF">HMPREF1860_00225</name>
</gene>
<protein>
    <submittedName>
        <fullName evidence="1">Uncharacterized protein</fullName>
    </submittedName>
</protein>
<comment type="caution">
    <text evidence="1">The sequence shown here is derived from an EMBL/GenBank/DDBJ whole genome shotgun (WGS) entry which is preliminary data.</text>
</comment>
<evidence type="ECO:0000313" key="1">
    <source>
        <dbReference type="EMBL" id="KXB81325.1"/>
    </source>
</evidence>
<dbReference type="EMBL" id="LSDL01000012">
    <property type="protein sequence ID" value="KXB81325.1"/>
    <property type="molecule type" value="Genomic_DNA"/>
</dbReference>
<reference evidence="1 2" key="1">
    <citation type="submission" date="2016-01" db="EMBL/GenBank/DDBJ databases">
        <authorList>
            <person name="Oliw E.H."/>
        </authorList>
    </citation>
    <scope>NUCLEOTIDE SEQUENCE [LARGE SCALE GENOMIC DNA]</scope>
    <source>
        <strain evidence="1 2">DNF00307</strain>
    </source>
</reference>
<proteinExistence type="predicted"/>
<organism evidence="1">
    <name type="scientific">Prevotella amnii</name>
    <dbReference type="NCBI Taxonomy" id="419005"/>
    <lineage>
        <taxon>Bacteria</taxon>
        <taxon>Pseudomonadati</taxon>
        <taxon>Bacteroidota</taxon>
        <taxon>Bacteroidia</taxon>
        <taxon>Bacteroidales</taxon>
        <taxon>Prevotellaceae</taxon>
        <taxon>Prevotella</taxon>
    </lineage>
</organism>
<dbReference type="STRING" id="419005.HMPREF1860_00225"/>